<dbReference type="AlphaFoldDB" id="A0A0D2ACR4"/>
<sequence length="194" mass="19419">MVKVAENRVVDLDIFPGDPKANKLSEQTQTAVAGKIPQNQAKGISSNTQSAVQALGGTVGGGVKGVVDTVGNTVGTLGEGVTGTAQGVGDGLGSTIQFAGGALGAGAGKVGSMFSRNKSSETTSNGALEAQKERLQVATDNSKDIDADVPRTVEEHSKDAMTASKERAQDAKDGAGGLADNTDEKVRGVSSSSS</sequence>
<dbReference type="OrthoDB" id="5418774at2759"/>
<reference evidence="2 3" key="1">
    <citation type="submission" date="2015-01" db="EMBL/GenBank/DDBJ databases">
        <title>The Genome Sequence of Exophiala oligosperma CBS72588.</title>
        <authorList>
            <consortium name="The Broad Institute Genomics Platform"/>
            <person name="Cuomo C."/>
            <person name="de Hoog S."/>
            <person name="Gorbushina A."/>
            <person name="Stielow B."/>
            <person name="Teixiera M."/>
            <person name="Abouelleil A."/>
            <person name="Chapman S.B."/>
            <person name="Priest M."/>
            <person name="Young S.K."/>
            <person name="Wortman J."/>
            <person name="Nusbaum C."/>
            <person name="Birren B."/>
        </authorList>
    </citation>
    <scope>NUCLEOTIDE SEQUENCE [LARGE SCALE GENOMIC DNA]</scope>
    <source>
        <strain evidence="2 3">CBS 72588</strain>
    </source>
</reference>
<organism evidence="2 3">
    <name type="scientific">Exophiala oligosperma</name>
    <dbReference type="NCBI Taxonomy" id="215243"/>
    <lineage>
        <taxon>Eukaryota</taxon>
        <taxon>Fungi</taxon>
        <taxon>Dikarya</taxon>
        <taxon>Ascomycota</taxon>
        <taxon>Pezizomycotina</taxon>
        <taxon>Eurotiomycetes</taxon>
        <taxon>Chaetothyriomycetidae</taxon>
        <taxon>Chaetothyriales</taxon>
        <taxon>Herpotrichiellaceae</taxon>
        <taxon>Exophiala</taxon>
    </lineage>
</organism>
<evidence type="ECO:0008006" key="4">
    <source>
        <dbReference type="Google" id="ProtNLM"/>
    </source>
</evidence>
<evidence type="ECO:0000256" key="1">
    <source>
        <dbReference type="SAM" id="MobiDB-lite"/>
    </source>
</evidence>
<feature type="compositionally biased region" description="Basic and acidic residues" evidence="1">
    <location>
        <begin position="135"/>
        <end position="173"/>
    </location>
</feature>
<name>A0A0D2ACR4_9EURO</name>
<dbReference type="GeneID" id="27362051"/>
<accession>A0A0D2ACR4</accession>
<feature type="region of interest" description="Disordered" evidence="1">
    <location>
        <begin position="135"/>
        <end position="194"/>
    </location>
</feature>
<evidence type="ECO:0000313" key="2">
    <source>
        <dbReference type="EMBL" id="KIW38001.1"/>
    </source>
</evidence>
<proteinExistence type="predicted"/>
<gene>
    <name evidence="2" type="ORF">PV06_09977</name>
</gene>
<dbReference type="RefSeq" id="XP_016258217.1">
    <property type="nucleotide sequence ID" value="XM_016411463.1"/>
</dbReference>
<keyword evidence="3" id="KW-1185">Reference proteome</keyword>
<dbReference type="VEuPathDB" id="FungiDB:PV06_09977"/>
<evidence type="ECO:0000313" key="3">
    <source>
        <dbReference type="Proteomes" id="UP000053342"/>
    </source>
</evidence>
<dbReference type="Proteomes" id="UP000053342">
    <property type="component" value="Unassembled WGS sequence"/>
</dbReference>
<dbReference type="EMBL" id="KN847342">
    <property type="protein sequence ID" value="KIW38001.1"/>
    <property type="molecule type" value="Genomic_DNA"/>
</dbReference>
<dbReference type="HOGENOM" id="CLU_1414993_0_0_1"/>
<protein>
    <recommendedName>
        <fullName evidence="4">CsbD-like domain-containing protein</fullName>
    </recommendedName>
</protein>